<dbReference type="RefSeq" id="WP_034961954.1">
    <property type="nucleotide sequence ID" value="NZ_JMIW01000008.1"/>
</dbReference>
<dbReference type="InterPro" id="IPR049450">
    <property type="entry name" value="ACOT8-like_C"/>
</dbReference>
<dbReference type="OrthoDB" id="7059210at2"/>
<feature type="domain" description="Acyl-CoA thioesterase-like C-terminal" evidence="2">
    <location>
        <begin position="130"/>
        <end position="257"/>
    </location>
</feature>
<keyword evidence="4" id="KW-1185">Reference proteome</keyword>
<evidence type="ECO:0000259" key="2">
    <source>
        <dbReference type="Pfam" id="PF20789"/>
    </source>
</evidence>
<dbReference type="SUPFAM" id="SSF54637">
    <property type="entry name" value="Thioesterase/thiol ester dehydrase-isomerase"/>
    <property type="match status" value="2"/>
</dbReference>
<evidence type="ECO:0000259" key="1">
    <source>
        <dbReference type="Pfam" id="PF13622"/>
    </source>
</evidence>
<gene>
    <name evidence="3" type="ORF">EH31_16025</name>
</gene>
<dbReference type="AlphaFoldDB" id="A0A074MA19"/>
<feature type="domain" description="Acyl-CoA thioesterase-like N-terminal HotDog" evidence="1">
    <location>
        <begin position="22"/>
        <end position="103"/>
    </location>
</feature>
<dbReference type="InterPro" id="IPR049449">
    <property type="entry name" value="TesB_ACOT8-like_N"/>
</dbReference>
<sequence length="259" mass="28671">MTIASLLEPITGKPGPVRLEQAEDWMQGRTLYGGASALVAFTMAMRAFPDLPPLRSAQIGFVAPVGDEIELTAEIVRQGRNVTQVRSEIRNEKGVALTAFWLFAAEREPNGQRPADPPENWPGLPDENPAAMEGKGPTFIQNNFELRYGQSKGEDHGATIRRWARLTEDHALDPVSKLVLMGDVMPPGAMRIMQRMGPISSINWSFNVLDPHSQSKDGWYLSENSSQHLDHGYSSERLRMYDAEGRQVLDGLQSVAVFG</sequence>
<evidence type="ECO:0000313" key="3">
    <source>
        <dbReference type="EMBL" id="KEO88663.1"/>
    </source>
</evidence>
<dbReference type="InterPro" id="IPR029069">
    <property type="entry name" value="HotDog_dom_sf"/>
</dbReference>
<evidence type="ECO:0000313" key="4">
    <source>
        <dbReference type="Proteomes" id="UP000027647"/>
    </source>
</evidence>
<accession>A0A074MA19</accession>
<name>A0A074MA19_ERYLO</name>
<dbReference type="InterPro" id="IPR042171">
    <property type="entry name" value="Acyl-CoA_hotdog"/>
</dbReference>
<dbReference type="eggNOG" id="COG1946">
    <property type="taxonomic scope" value="Bacteria"/>
</dbReference>
<comment type="caution">
    <text evidence="3">The sequence shown here is derived from an EMBL/GenBank/DDBJ whole genome shotgun (WGS) entry which is preliminary data.</text>
</comment>
<organism evidence="3 4">
    <name type="scientific">Erythrobacter longus</name>
    <dbReference type="NCBI Taxonomy" id="1044"/>
    <lineage>
        <taxon>Bacteria</taxon>
        <taxon>Pseudomonadati</taxon>
        <taxon>Pseudomonadota</taxon>
        <taxon>Alphaproteobacteria</taxon>
        <taxon>Sphingomonadales</taxon>
        <taxon>Erythrobacteraceae</taxon>
        <taxon>Erythrobacter/Porphyrobacter group</taxon>
        <taxon>Erythrobacter</taxon>
    </lineage>
</organism>
<dbReference type="EMBL" id="JMIW01000008">
    <property type="protein sequence ID" value="KEO88663.1"/>
    <property type="molecule type" value="Genomic_DNA"/>
</dbReference>
<dbReference type="Proteomes" id="UP000027647">
    <property type="component" value="Unassembled WGS sequence"/>
</dbReference>
<dbReference type="STRING" id="1044.EH31_16025"/>
<dbReference type="Gene3D" id="2.40.160.210">
    <property type="entry name" value="Acyl-CoA thioesterase, double hotdog domain"/>
    <property type="match status" value="1"/>
</dbReference>
<evidence type="ECO:0008006" key="5">
    <source>
        <dbReference type="Google" id="ProtNLM"/>
    </source>
</evidence>
<proteinExistence type="predicted"/>
<dbReference type="Pfam" id="PF13622">
    <property type="entry name" value="4HBT_3"/>
    <property type="match status" value="1"/>
</dbReference>
<reference evidence="3 4" key="1">
    <citation type="submission" date="2014-04" db="EMBL/GenBank/DDBJ databases">
        <title>A comprehensive comparison of genomes of Erythrobacter spp. strains.</title>
        <authorList>
            <person name="Zheng Q."/>
        </authorList>
    </citation>
    <scope>NUCLEOTIDE SEQUENCE [LARGE SCALE GENOMIC DNA]</scope>
    <source>
        <strain evidence="3 4">DSM 6997</strain>
    </source>
</reference>
<protein>
    <recommendedName>
        <fullName evidence="5">Acyl-CoA thioesterase</fullName>
    </recommendedName>
</protein>
<dbReference type="Pfam" id="PF20789">
    <property type="entry name" value="4HBT_3C"/>
    <property type="match status" value="1"/>
</dbReference>